<dbReference type="OrthoDB" id="5511684at2759"/>
<dbReference type="InParanoid" id="A0A1Y2BCS6"/>
<evidence type="ECO:0000256" key="1">
    <source>
        <dbReference type="SAM" id="Phobius"/>
    </source>
</evidence>
<comment type="caution">
    <text evidence="2">The sequence shown here is derived from an EMBL/GenBank/DDBJ whole genome shotgun (WGS) entry which is preliminary data.</text>
</comment>
<dbReference type="PANTHER" id="PTHR14256:SF1">
    <property type="entry name" value="GEO09626P1"/>
    <property type="match status" value="1"/>
</dbReference>
<keyword evidence="1" id="KW-0472">Membrane</keyword>
<dbReference type="AlphaFoldDB" id="A0A1Y2BCS6"/>
<evidence type="ECO:0000313" key="2">
    <source>
        <dbReference type="EMBL" id="ORY32564.1"/>
    </source>
</evidence>
<dbReference type="EMBL" id="MCFC01000009">
    <property type="protein sequence ID" value="ORY32564.1"/>
    <property type="molecule type" value="Genomic_DNA"/>
</dbReference>
<dbReference type="InterPro" id="IPR010530">
    <property type="entry name" value="B12D"/>
</dbReference>
<dbReference type="Pfam" id="PF06522">
    <property type="entry name" value="B12D"/>
    <property type="match status" value="1"/>
</dbReference>
<feature type="transmembrane region" description="Helical" evidence="1">
    <location>
        <begin position="15"/>
        <end position="34"/>
    </location>
</feature>
<dbReference type="STRING" id="71784.A0A1Y2BCS6"/>
<keyword evidence="1" id="KW-1133">Transmembrane helix</keyword>
<protein>
    <submittedName>
        <fullName evidence="2">NADH-ubiquinone reductase complex 1 MLRQ subunit-domain-containing protein</fullName>
    </submittedName>
</protein>
<keyword evidence="1" id="KW-0812">Transmembrane</keyword>
<reference evidence="2 3" key="1">
    <citation type="submission" date="2016-07" db="EMBL/GenBank/DDBJ databases">
        <title>Pervasive Adenine N6-methylation of Active Genes in Fungi.</title>
        <authorList>
            <consortium name="DOE Joint Genome Institute"/>
            <person name="Mondo S.J."/>
            <person name="Dannebaum R.O."/>
            <person name="Kuo R.C."/>
            <person name="Labutti K."/>
            <person name="Haridas S."/>
            <person name="Kuo A."/>
            <person name="Salamov A."/>
            <person name="Ahrendt S.R."/>
            <person name="Lipzen A."/>
            <person name="Sullivan W."/>
            <person name="Andreopoulos W.B."/>
            <person name="Clum A."/>
            <person name="Lindquist E."/>
            <person name="Daum C."/>
            <person name="Ramamoorthy G.K."/>
            <person name="Gryganskyi A."/>
            <person name="Culley D."/>
            <person name="Magnuson J.K."/>
            <person name="James T.Y."/>
            <person name="O'Malley M.A."/>
            <person name="Stajich J.E."/>
            <person name="Spatafora J.W."/>
            <person name="Visel A."/>
            <person name="Grigoriev I.V."/>
        </authorList>
    </citation>
    <scope>NUCLEOTIDE SEQUENCE [LARGE SCALE GENOMIC DNA]</scope>
    <source>
        <strain evidence="2 3">68-887.2</strain>
    </source>
</reference>
<gene>
    <name evidence="2" type="ORF">BCR39DRAFT_522869</name>
</gene>
<proteinExistence type="predicted"/>
<organism evidence="2 3">
    <name type="scientific">Naematelia encephala</name>
    <dbReference type="NCBI Taxonomy" id="71784"/>
    <lineage>
        <taxon>Eukaryota</taxon>
        <taxon>Fungi</taxon>
        <taxon>Dikarya</taxon>
        <taxon>Basidiomycota</taxon>
        <taxon>Agaricomycotina</taxon>
        <taxon>Tremellomycetes</taxon>
        <taxon>Tremellales</taxon>
        <taxon>Naemateliaceae</taxon>
        <taxon>Naematelia</taxon>
    </lineage>
</organism>
<sequence>MAARFNFKKNLPVEVYPIVAIMGIAVGGASYYLYKLAMGNEVVWDRKGDWKPWDKIKYDQNTKFLTTQPEFWAKRKEQRLALEKERLV</sequence>
<keyword evidence="3" id="KW-1185">Reference proteome</keyword>
<keyword evidence="2" id="KW-0830">Ubiquinone</keyword>
<dbReference type="Proteomes" id="UP000193986">
    <property type="component" value="Unassembled WGS sequence"/>
</dbReference>
<dbReference type="PANTHER" id="PTHR14256">
    <property type="entry name" value="NADH-UBIQUINONE OXIDOREDUCTASE MLRQ SUBUNIT"/>
    <property type="match status" value="1"/>
</dbReference>
<evidence type="ECO:0000313" key="3">
    <source>
        <dbReference type="Proteomes" id="UP000193986"/>
    </source>
</evidence>
<name>A0A1Y2BCS6_9TREE</name>
<accession>A0A1Y2BCS6</accession>